<comment type="subcellular location">
    <subcellularLocation>
        <location evidence="1">Cell membrane</location>
        <topology evidence="1">Single-pass membrane protein</topology>
    </subcellularLocation>
</comment>
<dbReference type="PANTHER" id="PTHR38104">
    <property type="match status" value="1"/>
</dbReference>
<evidence type="ECO:0000256" key="1">
    <source>
        <dbReference type="ARBA" id="ARBA00004162"/>
    </source>
</evidence>
<sequence length="221" mass="24824">MQREKLSALMDGETLDSEVVSILSKDSVMQKRWENYHLIRDTLRGDVTEVLHLDIASRVALALEKEPVHFTPGAIPESQPQPESWQKMPFWQKLRPWVSQMVQVSVAACVSLAVLVGVQQYNSHSAEDLEYQSDTPAFNTLPMMGSASPVSLGVPSGDDIFGNDPRIQMQERNKRINIMLQQYELDRRVHFRQNDERGISPQVAIPVPGTQSLGTQSLGTQ</sequence>
<keyword evidence="5" id="KW-1133">Transmembrane helix</keyword>
<comment type="caution">
    <text evidence="10">The sequence shown here is derived from an EMBL/GenBank/DDBJ whole genome shotgun (WGS) entry which is preliminary data.</text>
</comment>
<evidence type="ECO:0000256" key="5">
    <source>
        <dbReference type="ARBA" id="ARBA00022989"/>
    </source>
</evidence>
<dbReference type="Proteomes" id="UP001212996">
    <property type="component" value="Unassembled WGS sequence"/>
</dbReference>
<dbReference type="GO" id="GO:0016989">
    <property type="term" value="F:sigma factor antagonist activity"/>
    <property type="evidence" value="ECO:0007669"/>
    <property type="project" value="InterPro"/>
</dbReference>
<name>A0AAW6BJ02_9GAMM</name>
<evidence type="ECO:0000259" key="8">
    <source>
        <dbReference type="Pfam" id="PF03872"/>
    </source>
</evidence>
<dbReference type="Pfam" id="PF03872">
    <property type="entry name" value="RseA_N"/>
    <property type="match status" value="1"/>
</dbReference>
<dbReference type="NCBIfam" id="NF008116">
    <property type="entry name" value="PRK10863.1"/>
    <property type="match status" value="1"/>
</dbReference>
<feature type="domain" description="Anti sigma-E protein RseA C-terminal" evidence="9">
    <location>
        <begin position="134"/>
        <end position="189"/>
    </location>
</feature>
<feature type="region of interest" description="Disordered" evidence="7">
    <location>
        <begin position="197"/>
        <end position="221"/>
    </location>
</feature>
<dbReference type="PANTHER" id="PTHR38104:SF1">
    <property type="entry name" value="ANTI-SIGMA-E FACTOR RSEA"/>
    <property type="match status" value="1"/>
</dbReference>
<dbReference type="EMBL" id="JAQMFO010000016">
    <property type="protein sequence ID" value="MDB6372693.1"/>
    <property type="molecule type" value="Genomic_DNA"/>
</dbReference>
<dbReference type="GO" id="GO:0005886">
    <property type="term" value="C:plasma membrane"/>
    <property type="evidence" value="ECO:0007669"/>
    <property type="project" value="UniProtKB-SubCell"/>
</dbReference>
<keyword evidence="6" id="KW-0472">Membrane</keyword>
<reference evidence="10" key="1">
    <citation type="submission" date="2023-01" db="EMBL/GenBank/DDBJ databases">
        <title>Genome sequencing of Photorhabdus bodei 09-20.</title>
        <authorList>
            <person name="Kalindamar S."/>
            <person name="Kumru S."/>
        </authorList>
    </citation>
    <scope>NUCLEOTIDE SEQUENCE</scope>
    <source>
        <strain evidence="10">09-20</strain>
    </source>
</reference>
<evidence type="ECO:0000256" key="7">
    <source>
        <dbReference type="SAM" id="MobiDB-lite"/>
    </source>
</evidence>
<proteinExistence type="inferred from homology"/>
<organism evidence="10 11">
    <name type="scientific">Photorhabdus bodei</name>
    <dbReference type="NCBI Taxonomy" id="2029681"/>
    <lineage>
        <taxon>Bacteria</taxon>
        <taxon>Pseudomonadati</taxon>
        <taxon>Pseudomonadota</taxon>
        <taxon>Gammaproteobacteria</taxon>
        <taxon>Enterobacterales</taxon>
        <taxon>Morganellaceae</taxon>
        <taxon>Photorhabdus</taxon>
    </lineage>
</organism>
<dbReference type="InterPro" id="IPR005572">
    <property type="entry name" value="Anti-sigma_E_RseA_N"/>
</dbReference>
<keyword evidence="3" id="KW-1003">Cell membrane</keyword>
<dbReference type="CDD" id="cd16328">
    <property type="entry name" value="RseA_N"/>
    <property type="match status" value="1"/>
</dbReference>
<dbReference type="InterPro" id="IPR005573">
    <property type="entry name" value="Anti-sigma_E_RseA_C"/>
</dbReference>
<feature type="compositionally biased region" description="Polar residues" evidence="7">
    <location>
        <begin position="209"/>
        <end position="221"/>
    </location>
</feature>
<evidence type="ECO:0000259" key="9">
    <source>
        <dbReference type="Pfam" id="PF03873"/>
    </source>
</evidence>
<keyword evidence="4" id="KW-0812">Transmembrane</keyword>
<dbReference type="RefSeq" id="WP_113043772.1">
    <property type="nucleotide sequence ID" value="NZ_CAWQKC010000248.1"/>
</dbReference>
<evidence type="ECO:0000313" key="11">
    <source>
        <dbReference type="Proteomes" id="UP001212996"/>
    </source>
</evidence>
<gene>
    <name evidence="10" type="primary">rseA</name>
    <name evidence="10" type="ORF">PH362_12235</name>
</gene>
<evidence type="ECO:0000256" key="6">
    <source>
        <dbReference type="ARBA" id="ARBA00023136"/>
    </source>
</evidence>
<evidence type="ECO:0000256" key="2">
    <source>
        <dbReference type="ARBA" id="ARBA00005837"/>
    </source>
</evidence>
<feature type="domain" description="Anti sigma-E protein RseA N-terminal" evidence="8">
    <location>
        <begin position="1"/>
        <end position="87"/>
    </location>
</feature>
<accession>A0AAW6BJ02</accession>
<dbReference type="InterPro" id="IPR036147">
    <property type="entry name" value="Anti-sigma_E_RseA_N_sf"/>
</dbReference>
<dbReference type="Gene3D" id="1.20.5.3960">
    <property type="match status" value="1"/>
</dbReference>
<dbReference type="Pfam" id="PF03873">
    <property type="entry name" value="RseA_C"/>
    <property type="match status" value="1"/>
</dbReference>
<comment type="similarity">
    <text evidence="2">Belongs to the RseA family.</text>
</comment>
<dbReference type="InterPro" id="IPR052383">
    <property type="entry name" value="Anti-sigma-E_RseA-like"/>
</dbReference>
<dbReference type="SUPFAM" id="SSF89069">
    <property type="entry name" value="N-terminal, cytoplasmic domain of anti-sigmaE factor RseA"/>
    <property type="match status" value="1"/>
</dbReference>
<evidence type="ECO:0000256" key="4">
    <source>
        <dbReference type="ARBA" id="ARBA00022692"/>
    </source>
</evidence>
<dbReference type="AlphaFoldDB" id="A0AAW6BJ02"/>
<protein>
    <submittedName>
        <fullName evidence="10">Anti-sigma-E factor RseA</fullName>
    </submittedName>
</protein>
<evidence type="ECO:0000256" key="3">
    <source>
        <dbReference type="ARBA" id="ARBA00022475"/>
    </source>
</evidence>
<evidence type="ECO:0000313" key="10">
    <source>
        <dbReference type="EMBL" id="MDB6372693.1"/>
    </source>
</evidence>
<dbReference type="Gene3D" id="1.10.10.880">
    <property type="entry name" value="Anti sigma-E protein RseA, N-terminal domain"/>
    <property type="match status" value="1"/>
</dbReference>